<keyword evidence="9" id="KW-0547">Nucleotide-binding</keyword>
<dbReference type="Gene3D" id="3.40.50.300">
    <property type="entry name" value="P-loop containing nucleotide triphosphate hydrolases"/>
    <property type="match status" value="1"/>
</dbReference>
<dbReference type="InterPro" id="IPR032807">
    <property type="entry name" value="GNVR"/>
</dbReference>
<dbReference type="PANTHER" id="PTHR32309">
    <property type="entry name" value="TYROSINE-PROTEIN KINASE"/>
    <property type="match status" value="1"/>
</dbReference>
<feature type="domain" description="Polysaccharide chain length determinant N-terminal" evidence="17">
    <location>
        <begin position="23"/>
        <end position="112"/>
    </location>
</feature>
<evidence type="ECO:0000256" key="11">
    <source>
        <dbReference type="ARBA" id="ARBA00022840"/>
    </source>
</evidence>
<dbReference type="EMBL" id="SMTL01000001">
    <property type="protein sequence ID" value="TDK39640.1"/>
    <property type="molecule type" value="Genomic_DNA"/>
</dbReference>
<keyword evidence="13 16" id="KW-0472">Membrane</keyword>
<name>A0A4V3APZ3_9HYPH</name>
<evidence type="ECO:0000256" key="8">
    <source>
        <dbReference type="ARBA" id="ARBA00022692"/>
    </source>
</evidence>
<evidence type="ECO:0000313" key="21">
    <source>
        <dbReference type="Proteomes" id="UP000295238"/>
    </source>
</evidence>
<keyword evidence="10" id="KW-0418">Kinase</keyword>
<evidence type="ECO:0000313" key="20">
    <source>
        <dbReference type="EMBL" id="TDK39640.1"/>
    </source>
</evidence>
<evidence type="ECO:0000256" key="1">
    <source>
        <dbReference type="ARBA" id="ARBA00004429"/>
    </source>
</evidence>
<evidence type="ECO:0000256" key="15">
    <source>
        <dbReference type="ARBA" id="ARBA00051245"/>
    </source>
</evidence>
<dbReference type="InterPro" id="IPR003856">
    <property type="entry name" value="LPS_length_determ_N"/>
</dbReference>
<dbReference type="OrthoDB" id="230260at2"/>
<dbReference type="AlphaFoldDB" id="A0A4V3APZ3"/>
<dbReference type="Pfam" id="PF13807">
    <property type="entry name" value="GNVR"/>
    <property type="match status" value="1"/>
</dbReference>
<evidence type="ECO:0000256" key="12">
    <source>
        <dbReference type="ARBA" id="ARBA00022989"/>
    </source>
</evidence>
<evidence type="ECO:0000256" key="10">
    <source>
        <dbReference type="ARBA" id="ARBA00022777"/>
    </source>
</evidence>
<comment type="caution">
    <text evidence="20">The sequence shown here is derived from an EMBL/GenBank/DDBJ whole genome shotgun (WGS) entry which is preliminary data.</text>
</comment>
<dbReference type="RefSeq" id="WP_133315085.1">
    <property type="nucleotide sequence ID" value="NZ_SMTL01000001.1"/>
</dbReference>
<dbReference type="EC" id="2.7.10.2" evidence="4"/>
<evidence type="ECO:0000259" key="18">
    <source>
        <dbReference type="Pfam" id="PF13614"/>
    </source>
</evidence>
<protein>
    <recommendedName>
        <fullName evidence="4">non-specific protein-tyrosine kinase</fullName>
        <ecNumber evidence="4">2.7.10.2</ecNumber>
    </recommendedName>
</protein>
<keyword evidence="12 16" id="KW-1133">Transmembrane helix</keyword>
<evidence type="ECO:0000256" key="2">
    <source>
        <dbReference type="ARBA" id="ARBA00007316"/>
    </source>
</evidence>
<dbReference type="InterPro" id="IPR050445">
    <property type="entry name" value="Bact_polysacc_biosynth/exp"/>
</dbReference>
<organism evidence="20 21">
    <name type="scientific">Rhizobium deserti</name>
    <dbReference type="NCBI Taxonomy" id="2547961"/>
    <lineage>
        <taxon>Bacteria</taxon>
        <taxon>Pseudomonadati</taxon>
        <taxon>Pseudomonadota</taxon>
        <taxon>Alphaproteobacteria</taxon>
        <taxon>Hyphomicrobiales</taxon>
        <taxon>Rhizobiaceae</taxon>
        <taxon>Rhizobium/Agrobacterium group</taxon>
        <taxon>Rhizobium</taxon>
    </lineage>
</organism>
<reference evidence="20 21" key="1">
    <citation type="submission" date="2019-03" db="EMBL/GenBank/DDBJ databases">
        <title>Rhizobium sp. nov., an bacterium isolated from biocrust in Mu Us Desert.</title>
        <authorList>
            <person name="Lixiong L."/>
        </authorList>
    </citation>
    <scope>NUCLEOTIDE SEQUENCE [LARGE SCALE GENOMIC DNA]</scope>
    <source>
        <strain evidence="20 21">SPY-1</strain>
    </source>
</reference>
<sequence length="778" mass="84952">MDQANFRPITIFPSEAKDNDTFIDLDKLWTAAMRRARVIIGCVIAAVVLAGLYLLTAQPTYTAMTQILLDENLSRYAEEQTDSQTAQQVDNRLSSTVEILKSKALALSVVDKAKLDQNEMLVNPPKSPVDLIKDTVRSLVALVSTGDATPTEDQLRAGRREKAAAIVQQAIIVERVGRSSVIALSAKSPDPQLSALIARTYAESFLTDQLNANFDATERASLWLQERLNDLNTRAQQAALAVEQYKREKGLVSPRGELLSAQQLSDLNSQLIVAQADVATASARYNQYKAILDKGPDAAVQNAVISMRDTDNSVIQDLRKRYIAISDREQGIIQQFGADHPQAVALKGEKQDLAQQIFRELQQLTGSFRNEVDVATSRERSLKENIQRVAGSNSDANVSMVQLQELEQKSSALKTMYEAYLHRFEEATQLQSLPIAKARVISAAGTPTAPSSPRKTLTMALSVVLGLMLGGAAAALLEFRERFFRTGEDVQDKLGMRFLGYLPKIGIQAEESNAPVPETVDAAGLPAGDPISFRRMMRIAVEAPRSQFSETLRNTKLACDIVLQGRKCAVIGVVSCLPGEGKSLVAANLAGLISASGVRTLVVDADLRNPGLSKMLASAPEVGLVDVLLQKTPWTAAARVDRKSRLTILPMTMRSRQLAHTSELLASTGMSQFLDGIRDTFDVIVVDLAPLIPVIDAKAFEPFVDGFIFVTEWGVTPVKAVQSVLRSEPQIASKTIGVILNKTEMSELKRYADAGAPERLHDSYSSYYREGPISTKTR</sequence>
<keyword evidence="7" id="KW-0808">Transferase</keyword>
<dbReference type="Pfam" id="PF13614">
    <property type="entry name" value="AAA_31"/>
    <property type="match status" value="1"/>
</dbReference>
<dbReference type="NCBIfam" id="TIGR01005">
    <property type="entry name" value="eps_transp_fam"/>
    <property type="match status" value="1"/>
</dbReference>
<dbReference type="Proteomes" id="UP000295238">
    <property type="component" value="Unassembled WGS sequence"/>
</dbReference>
<evidence type="ECO:0000259" key="17">
    <source>
        <dbReference type="Pfam" id="PF02706"/>
    </source>
</evidence>
<evidence type="ECO:0000256" key="6">
    <source>
        <dbReference type="ARBA" id="ARBA00022519"/>
    </source>
</evidence>
<feature type="transmembrane region" description="Helical" evidence="16">
    <location>
        <begin position="36"/>
        <end position="55"/>
    </location>
</feature>
<dbReference type="GO" id="GO:0004713">
    <property type="term" value="F:protein tyrosine kinase activity"/>
    <property type="evidence" value="ECO:0007669"/>
    <property type="project" value="TreeGrafter"/>
</dbReference>
<keyword evidence="5" id="KW-1003">Cell membrane</keyword>
<dbReference type="InterPro" id="IPR005702">
    <property type="entry name" value="Wzc-like_C"/>
</dbReference>
<evidence type="ECO:0000256" key="5">
    <source>
        <dbReference type="ARBA" id="ARBA00022475"/>
    </source>
</evidence>
<comment type="subcellular location">
    <subcellularLocation>
        <location evidence="1">Cell inner membrane</location>
        <topology evidence="1">Multi-pass membrane protein</topology>
    </subcellularLocation>
</comment>
<keyword evidence="6" id="KW-0997">Cell inner membrane</keyword>
<feature type="domain" description="Tyrosine-protein kinase G-rich" evidence="19">
    <location>
        <begin position="413"/>
        <end position="475"/>
    </location>
</feature>
<comment type="catalytic activity">
    <reaction evidence="15">
        <text>L-tyrosyl-[protein] + ATP = O-phospho-L-tyrosyl-[protein] + ADP + H(+)</text>
        <dbReference type="Rhea" id="RHEA:10596"/>
        <dbReference type="Rhea" id="RHEA-COMP:10136"/>
        <dbReference type="Rhea" id="RHEA-COMP:20101"/>
        <dbReference type="ChEBI" id="CHEBI:15378"/>
        <dbReference type="ChEBI" id="CHEBI:30616"/>
        <dbReference type="ChEBI" id="CHEBI:46858"/>
        <dbReference type="ChEBI" id="CHEBI:61978"/>
        <dbReference type="ChEBI" id="CHEBI:456216"/>
        <dbReference type="EC" id="2.7.10.2"/>
    </reaction>
</comment>
<accession>A0A4V3APZ3</accession>
<dbReference type="InterPro" id="IPR027417">
    <property type="entry name" value="P-loop_NTPase"/>
</dbReference>
<gene>
    <name evidence="20" type="ORF">E2F50_05915</name>
</gene>
<evidence type="ECO:0000256" key="9">
    <source>
        <dbReference type="ARBA" id="ARBA00022741"/>
    </source>
</evidence>
<dbReference type="InterPro" id="IPR005700">
    <property type="entry name" value="EPS_ExoP-like"/>
</dbReference>
<dbReference type="PANTHER" id="PTHR32309:SF13">
    <property type="entry name" value="FERRIC ENTEROBACTIN TRANSPORT PROTEIN FEPE"/>
    <property type="match status" value="1"/>
</dbReference>
<keyword evidence="8 16" id="KW-0812">Transmembrane</keyword>
<evidence type="ECO:0000256" key="4">
    <source>
        <dbReference type="ARBA" id="ARBA00011903"/>
    </source>
</evidence>
<evidence type="ECO:0000256" key="13">
    <source>
        <dbReference type="ARBA" id="ARBA00023136"/>
    </source>
</evidence>
<dbReference type="Pfam" id="PF02706">
    <property type="entry name" value="Wzz"/>
    <property type="match status" value="1"/>
</dbReference>
<evidence type="ECO:0000256" key="14">
    <source>
        <dbReference type="ARBA" id="ARBA00023137"/>
    </source>
</evidence>
<keyword evidence="11" id="KW-0067">ATP-binding</keyword>
<comment type="similarity">
    <text evidence="3">Belongs to the etk/wzc family.</text>
</comment>
<dbReference type="InterPro" id="IPR025669">
    <property type="entry name" value="AAA_dom"/>
</dbReference>
<evidence type="ECO:0000256" key="3">
    <source>
        <dbReference type="ARBA" id="ARBA00008883"/>
    </source>
</evidence>
<evidence type="ECO:0000256" key="16">
    <source>
        <dbReference type="SAM" id="Phobius"/>
    </source>
</evidence>
<comment type="similarity">
    <text evidence="2">Belongs to the CpsD/CapB family.</text>
</comment>
<keyword evidence="14" id="KW-0829">Tyrosine-protein kinase</keyword>
<dbReference type="GO" id="GO:0005886">
    <property type="term" value="C:plasma membrane"/>
    <property type="evidence" value="ECO:0007669"/>
    <property type="project" value="UniProtKB-SubCell"/>
</dbReference>
<feature type="domain" description="AAA" evidence="18">
    <location>
        <begin position="571"/>
        <end position="699"/>
    </location>
</feature>
<keyword evidence="21" id="KW-1185">Reference proteome</keyword>
<evidence type="ECO:0000259" key="19">
    <source>
        <dbReference type="Pfam" id="PF13807"/>
    </source>
</evidence>
<proteinExistence type="inferred from homology"/>
<evidence type="ECO:0000256" key="7">
    <source>
        <dbReference type="ARBA" id="ARBA00022679"/>
    </source>
</evidence>
<dbReference type="CDD" id="cd05387">
    <property type="entry name" value="BY-kinase"/>
    <property type="match status" value="1"/>
</dbReference>
<dbReference type="SUPFAM" id="SSF52540">
    <property type="entry name" value="P-loop containing nucleoside triphosphate hydrolases"/>
    <property type="match status" value="1"/>
</dbReference>